<gene>
    <name evidence="5" type="ORF">METZ01_LOCUS65590</name>
</gene>
<dbReference type="Pfam" id="PF01165">
    <property type="entry name" value="Ribosomal_S21"/>
    <property type="match status" value="1"/>
</dbReference>
<keyword evidence="3" id="KW-0687">Ribonucleoprotein</keyword>
<dbReference type="HAMAP" id="MF_00358">
    <property type="entry name" value="Ribosomal_bS21"/>
    <property type="match status" value="1"/>
</dbReference>
<dbReference type="GO" id="GO:0005840">
    <property type="term" value="C:ribosome"/>
    <property type="evidence" value="ECO:0007669"/>
    <property type="project" value="UniProtKB-KW"/>
</dbReference>
<protein>
    <recommendedName>
        <fullName evidence="6">30S ribosomal protein S21</fullName>
    </recommendedName>
</protein>
<evidence type="ECO:0000313" key="5">
    <source>
        <dbReference type="EMBL" id="SVA12736.1"/>
    </source>
</evidence>
<evidence type="ECO:0000256" key="4">
    <source>
        <dbReference type="SAM" id="MobiDB-lite"/>
    </source>
</evidence>
<dbReference type="InterPro" id="IPR001911">
    <property type="entry name" value="Ribosomal_bS21"/>
</dbReference>
<accession>A0A381T988</accession>
<dbReference type="EMBL" id="UINC01004223">
    <property type="protein sequence ID" value="SVA12736.1"/>
    <property type="molecule type" value="Genomic_DNA"/>
</dbReference>
<reference evidence="5" key="1">
    <citation type="submission" date="2018-05" db="EMBL/GenBank/DDBJ databases">
        <authorList>
            <person name="Lanie J.A."/>
            <person name="Ng W.-L."/>
            <person name="Kazmierczak K.M."/>
            <person name="Andrzejewski T.M."/>
            <person name="Davidsen T.M."/>
            <person name="Wayne K.J."/>
            <person name="Tettelin H."/>
            <person name="Glass J.I."/>
            <person name="Rusch D."/>
            <person name="Podicherti R."/>
            <person name="Tsui H.-C.T."/>
            <person name="Winkler M.E."/>
        </authorList>
    </citation>
    <scope>NUCLEOTIDE SEQUENCE</scope>
</reference>
<evidence type="ECO:0000256" key="2">
    <source>
        <dbReference type="ARBA" id="ARBA00022980"/>
    </source>
</evidence>
<dbReference type="GO" id="GO:0003735">
    <property type="term" value="F:structural constituent of ribosome"/>
    <property type="evidence" value="ECO:0007669"/>
    <property type="project" value="InterPro"/>
</dbReference>
<dbReference type="GO" id="GO:1990904">
    <property type="term" value="C:ribonucleoprotein complex"/>
    <property type="evidence" value="ECO:0007669"/>
    <property type="project" value="UniProtKB-KW"/>
</dbReference>
<name>A0A381T988_9ZZZZ</name>
<sequence>MITIKIGPKQDPKRAMQKLKNKLINEGLFVELKKRKYYAKPSLKKRLKREEAAKQRVKDKHKAIRNALKSEEGW</sequence>
<comment type="similarity">
    <text evidence="1">Belongs to the bacterial ribosomal protein bS21 family.</text>
</comment>
<dbReference type="AlphaFoldDB" id="A0A381T988"/>
<dbReference type="GO" id="GO:0006412">
    <property type="term" value="P:translation"/>
    <property type="evidence" value="ECO:0007669"/>
    <property type="project" value="InterPro"/>
</dbReference>
<proteinExistence type="inferred from homology"/>
<evidence type="ECO:0000256" key="3">
    <source>
        <dbReference type="ARBA" id="ARBA00023274"/>
    </source>
</evidence>
<feature type="region of interest" description="Disordered" evidence="4">
    <location>
        <begin position="49"/>
        <end position="74"/>
    </location>
</feature>
<dbReference type="Gene3D" id="1.20.5.1150">
    <property type="entry name" value="Ribosomal protein S8"/>
    <property type="match status" value="1"/>
</dbReference>
<evidence type="ECO:0000256" key="1">
    <source>
        <dbReference type="ARBA" id="ARBA00006640"/>
    </source>
</evidence>
<dbReference type="NCBIfam" id="TIGR00030">
    <property type="entry name" value="S21p"/>
    <property type="match status" value="1"/>
</dbReference>
<evidence type="ECO:0008006" key="6">
    <source>
        <dbReference type="Google" id="ProtNLM"/>
    </source>
</evidence>
<keyword evidence="2" id="KW-0689">Ribosomal protein</keyword>
<dbReference type="InterPro" id="IPR038380">
    <property type="entry name" value="Ribosomal_bS21_sf"/>
</dbReference>
<organism evidence="5">
    <name type="scientific">marine metagenome</name>
    <dbReference type="NCBI Taxonomy" id="408172"/>
    <lineage>
        <taxon>unclassified sequences</taxon>
        <taxon>metagenomes</taxon>
        <taxon>ecological metagenomes</taxon>
    </lineage>
</organism>